<evidence type="ECO:0000256" key="2">
    <source>
        <dbReference type="ARBA" id="ARBA00022692"/>
    </source>
</evidence>
<comment type="subcellular location">
    <subcellularLocation>
        <location evidence="1">Membrane</location>
        <topology evidence="1">Multi-pass membrane protein</topology>
    </subcellularLocation>
</comment>
<keyword evidence="9" id="KW-1185">Reference proteome</keyword>
<feature type="transmembrane region" description="Helical" evidence="6">
    <location>
        <begin position="454"/>
        <end position="474"/>
    </location>
</feature>
<dbReference type="GO" id="GO:0016020">
    <property type="term" value="C:membrane"/>
    <property type="evidence" value="ECO:0007669"/>
    <property type="project" value="UniProtKB-SubCell"/>
</dbReference>
<keyword evidence="2 6" id="KW-0812">Transmembrane</keyword>
<dbReference type="GO" id="GO:0004930">
    <property type="term" value="F:G protein-coupled receptor activity"/>
    <property type="evidence" value="ECO:0007669"/>
    <property type="project" value="InterPro"/>
</dbReference>
<feature type="transmembrane region" description="Helical" evidence="6">
    <location>
        <begin position="483"/>
        <end position="503"/>
    </location>
</feature>
<sequence>MVGVFKAVHLMKMSKMFIWVGSDGWAEQLMMLQGDYKEAIYGSFTTLFCAPSVPKFEEYFRTIKPSNTSNPWFSEFWERHFNCSFRAGTCDESQDVASVNSYYTMPLISSAIDTVYVYAHAIQSLLNDHCPGETGKEARECIRGDILLTYLKNVSFTGYSGQVQFDEHGNMGGKYVVSQILPGNPVKQVPVKIIDTRNNTVTTVGPISWDFIAPLQKAFPPDAILPSPPVPLEDKNIPVSVCSRVCGVGEYKIQKDQPCCWEFSNQTACHACPAFSWPEPKTNLTTCRNIIPDYPTFTDAVVIFETCTSCLGIIAAIGVMIAHVYYREAKVIKAASRELSFLQIFAIGMGYITMLLYVAPPTHDKCAVVYWLFCFSFDLLYAPLLVKAIRIYRIFNAAAKGTRGLKLTSPISQVVISCVIVMGQAYKTSHGFLLCSIFAFKTRKLPDNFNESRFMSMCVMTTLVIWMAFIPTFVTSSRQYMKTLLLTLALLLNHSVALVFLFISKLYAVVCLTDETEETNSIGRTNGTPRYRTSNCHIYASSINVSMNQVGPQEHT</sequence>
<evidence type="ECO:0000256" key="3">
    <source>
        <dbReference type="ARBA" id="ARBA00022989"/>
    </source>
</evidence>
<dbReference type="SUPFAM" id="SSF53822">
    <property type="entry name" value="Periplasmic binding protein-like I"/>
    <property type="match status" value="1"/>
</dbReference>
<proteinExistence type="predicted"/>
<dbReference type="OrthoDB" id="425344at2759"/>
<evidence type="ECO:0000256" key="6">
    <source>
        <dbReference type="SAM" id="Phobius"/>
    </source>
</evidence>
<dbReference type="Gene3D" id="2.10.50.30">
    <property type="entry name" value="GPCR, family 3, nine cysteines domain"/>
    <property type="match status" value="1"/>
</dbReference>
<accession>A0A8S3YCZ5</accession>
<feature type="transmembrane region" description="Helical" evidence="6">
    <location>
        <begin position="301"/>
        <end position="326"/>
    </location>
</feature>
<evidence type="ECO:0000259" key="7">
    <source>
        <dbReference type="PROSITE" id="PS50259"/>
    </source>
</evidence>
<dbReference type="CDD" id="cd13953">
    <property type="entry name" value="7tm_classC_mGluR-like"/>
    <property type="match status" value="1"/>
</dbReference>
<feature type="transmembrane region" description="Helical" evidence="6">
    <location>
        <begin position="338"/>
        <end position="357"/>
    </location>
</feature>
<dbReference type="Pfam" id="PF00003">
    <property type="entry name" value="7tm_3"/>
    <property type="match status" value="2"/>
</dbReference>
<protein>
    <recommendedName>
        <fullName evidence="7">G-protein coupled receptors family 3 profile domain-containing protein</fullName>
    </recommendedName>
</protein>
<dbReference type="InterPro" id="IPR038550">
    <property type="entry name" value="GPCR_3_9-Cys_sf"/>
</dbReference>
<feature type="domain" description="G-protein coupled receptors family 3 profile" evidence="7">
    <location>
        <begin position="301"/>
        <end position="510"/>
    </location>
</feature>
<dbReference type="AlphaFoldDB" id="A0A8S3YCZ5"/>
<keyword evidence="4 6" id="KW-0472">Membrane</keyword>
<keyword evidence="5" id="KW-0325">Glycoprotein</keyword>
<dbReference type="InterPro" id="IPR017978">
    <property type="entry name" value="GPCR_3_C"/>
</dbReference>
<dbReference type="Gene3D" id="3.40.50.2300">
    <property type="match status" value="1"/>
</dbReference>
<dbReference type="Proteomes" id="UP000678393">
    <property type="component" value="Unassembled WGS sequence"/>
</dbReference>
<evidence type="ECO:0000313" key="9">
    <source>
        <dbReference type="Proteomes" id="UP000678393"/>
    </source>
</evidence>
<dbReference type="PROSITE" id="PS50259">
    <property type="entry name" value="G_PROTEIN_RECEP_F3_4"/>
    <property type="match status" value="1"/>
</dbReference>
<organism evidence="8 9">
    <name type="scientific">Candidula unifasciata</name>
    <dbReference type="NCBI Taxonomy" id="100452"/>
    <lineage>
        <taxon>Eukaryota</taxon>
        <taxon>Metazoa</taxon>
        <taxon>Spiralia</taxon>
        <taxon>Lophotrochozoa</taxon>
        <taxon>Mollusca</taxon>
        <taxon>Gastropoda</taxon>
        <taxon>Heterobranchia</taxon>
        <taxon>Euthyneura</taxon>
        <taxon>Panpulmonata</taxon>
        <taxon>Eupulmonata</taxon>
        <taxon>Stylommatophora</taxon>
        <taxon>Helicina</taxon>
        <taxon>Helicoidea</taxon>
        <taxon>Geomitridae</taxon>
        <taxon>Candidula</taxon>
    </lineage>
</organism>
<reference evidence="8" key="1">
    <citation type="submission" date="2021-04" db="EMBL/GenBank/DDBJ databases">
        <authorList>
            <consortium name="Molecular Ecology Group"/>
        </authorList>
    </citation>
    <scope>NUCLEOTIDE SEQUENCE</scope>
</reference>
<dbReference type="InterPro" id="IPR028082">
    <property type="entry name" value="Peripla_BP_I"/>
</dbReference>
<evidence type="ECO:0000256" key="4">
    <source>
        <dbReference type="ARBA" id="ARBA00023136"/>
    </source>
</evidence>
<name>A0A8S3YCZ5_9EUPU</name>
<dbReference type="PANTHER" id="PTHR24060">
    <property type="entry name" value="METABOTROPIC GLUTAMATE RECEPTOR"/>
    <property type="match status" value="1"/>
</dbReference>
<keyword evidence="3 6" id="KW-1133">Transmembrane helix</keyword>
<comment type="caution">
    <text evidence="8">The sequence shown here is derived from an EMBL/GenBank/DDBJ whole genome shotgun (WGS) entry which is preliminary data.</text>
</comment>
<feature type="transmembrane region" description="Helical" evidence="6">
    <location>
        <begin position="369"/>
        <end position="386"/>
    </location>
</feature>
<dbReference type="InterPro" id="IPR050726">
    <property type="entry name" value="mGluR"/>
</dbReference>
<dbReference type="InterPro" id="IPR001828">
    <property type="entry name" value="ANF_lig-bd_rcpt"/>
</dbReference>
<dbReference type="Pfam" id="PF01094">
    <property type="entry name" value="ANF_receptor"/>
    <property type="match status" value="1"/>
</dbReference>
<dbReference type="EMBL" id="CAJHNH020000047">
    <property type="protein sequence ID" value="CAG5114867.1"/>
    <property type="molecule type" value="Genomic_DNA"/>
</dbReference>
<evidence type="ECO:0000256" key="1">
    <source>
        <dbReference type="ARBA" id="ARBA00004141"/>
    </source>
</evidence>
<evidence type="ECO:0000313" key="8">
    <source>
        <dbReference type="EMBL" id="CAG5114867.1"/>
    </source>
</evidence>
<evidence type="ECO:0000256" key="5">
    <source>
        <dbReference type="ARBA" id="ARBA00023180"/>
    </source>
</evidence>
<gene>
    <name evidence="8" type="ORF">CUNI_LOCUS425</name>
</gene>